<dbReference type="SUPFAM" id="SSF51556">
    <property type="entry name" value="Metallo-dependent hydrolases"/>
    <property type="match status" value="1"/>
</dbReference>
<dbReference type="InterPro" id="IPR006680">
    <property type="entry name" value="Amidohydro-rel"/>
</dbReference>
<dbReference type="Gene3D" id="2.30.40.10">
    <property type="entry name" value="Urease, subunit C, domain 1"/>
    <property type="match status" value="1"/>
</dbReference>
<organism evidence="2 3">
    <name type="scientific">Halomonas beimenensis</name>
    <dbReference type="NCBI Taxonomy" id="475662"/>
    <lineage>
        <taxon>Bacteria</taxon>
        <taxon>Pseudomonadati</taxon>
        <taxon>Pseudomonadota</taxon>
        <taxon>Gammaproteobacteria</taxon>
        <taxon>Oceanospirillales</taxon>
        <taxon>Halomonadaceae</taxon>
        <taxon>Halomonas</taxon>
    </lineage>
</organism>
<dbReference type="Gene3D" id="3.20.20.140">
    <property type="entry name" value="Metal-dependent hydrolases"/>
    <property type="match status" value="1"/>
</dbReference>
<dbReference type="PANTHER" id="PTHR43135:SF3">
    <property type="entry name" value="ALPHA-D-RIBOSE 1-METHYLPHOSPHONATE 5-TRIPHOSPHATE DIPHOSPHATASE"/>
    <property type="match status" value="1"/>
</dbReference>
<accession>A0A291PAZ5</accession>
<evidence type="ECO:0000313" key="2">
    <source>
        <dbReference type="EMBL" id="ATJ84067.1"/>
    </source>
</evidence>
<reference evidence="2 3" key="1">
    <citation type="journal article" date="2017" name="Sci. Rep.">
        <title>Revealing the Saline Adaptation Strategies of the Halophilic Bacterium Halomonas beimenensis through High-throughput Omics and Transposon Mutagenesis Approaches.</title>
        <authorList>
            <person name="Chen Y.H."/>
            <person name="Lin S.S."/>
            <person name="Shyu Y.T."/>
        </authorList>
    </citation>
    <scope>NUCLEOTIDE SEQUENCE [LARGE SCALE GENOMIC DNA]</scope>
    <source>
        <strain evidence="2 3">NTU-111</strain>
    </source>
</reference>
<dbReference type="AlphaFoldDB" id="A0A291PAZ5"/>
<dbReference type="OrthoDB" id="9782972at2"/>
<dbReference type="Pfam" id="PF01979">
    <property type="entry name" value="Amidohydro_1"/>
    <property type="match status" value="1"/>
</dbReference>
<dbReference type="RefSeq" id="WP_153045802.1">
    <property type="nucleotide sequence ID" value="NZ_BAAADT010000037.1"/>
</dbReference>
<evidence type="ECO:0000259" key="1">
    <source>
        <dbReference type="Pfam" id="PF01979"/>
    </source>
</evidence>
<feature type="domain" description="Amidohydrolase-related" evidence="1">
    <location>
        <begin position="76"/>
        <end position="462"/>
    </location>
</feature>
<sequence>MKIASVVVLLGVLSAAPMPGGESLWLVGATVYDGTGGPPLAEAVIRVKDDRIACIGGIDDCPVPEEARRLDLQGQFITPGLVDAHVHFAQTGWFDGRPDSRIGRAFYDFEELQRSLRARAGRWHRTFLCAGVTAVYDMGGLPWTLDLAALAEDHPARVHVRAAGPLITHADSIMPLFQALESGAFLPMGSDAEAVASVRALAEMGAGAVKVWYLAPAPEIREEMDARLRLIGREARALGLPLVVHATERREARVALEAGARMLVHSVGDQALDEAFLALTRDSGAYYVPTLRVAQNWARARASVALGTPPEIDDPNGCIGPRTRRVIRDVDRLQASLPENERTLDRVLGHLARAAERRAVMDANLRRVHAAGIPIATGTDAGNPLTFHGPAIYQEMEAMERAGIPADEVLVMSTRNGAAAMGRLEDFGTLEAGKLADLVVLEEDPGTSTAAYRSITRVMRAGVLQEVGWLDAKQMATF</sequence>
<dbReference type="GO" id="GO:0016810">
    <property type="term" value="F:hydrolase activity, acting on carbon-nitrogen (but not peptide) bonds"/>
    <property type="evidence" value="ECO:0007669"/>
    <property type="project" value="InterPro"/>
</dbReference>
<dbReference type="Proteomes" id="UP000219993">
    <property type="component" value="Chromosome"/>
</dbReference>
<dbReference type="SUPFAM" id="SSF51338">
    <property type="entry name" value="Composite domain of metallo-dependent hydrolases"/>
    <property type="match status" value="1"/>
</dbReference>
<dbReference type="InterPro" id="IPR032466">
    <property type="entry name" value="Metal_Hydrolase"/>
</dbReference>
<evidence type="ECO:0000313" key="3">
    <source>
        <dbReference type="Proteomes" id="UP000219993"/>
    </source>
</evidence>
<protein>
    <recommendedName>
        <fullName evidence="1">Amidohydrolase-related domain-containing protein</fullName>
    </recommendedName>
</protein>
<gene>
    <name evidence="2" type="ORF">BEI_3080</name>
</gene>
<proteinExistence type="predicted"/>
<dbReference type="InterPro" id="IPR011059">
    <property type="entry name" value="Metal-dep_hydrolase_composite"/>
</dbReference>
<dbReference type="PANTHER" id="PTHR43135">
    <property type="entry name" value="ALPHA-D-RIBOSE 1-METHYLPHOSPHONATE 5-TRIPHOSPHATE DIPHOSPHATASE"/>
    <property type="match status" value="1"/>
</dbReference>
<dbReference type="KEGG" id="hbe:BEI_3080"/>
<name>A0A291PAZ5_9GAMM</name>
<dbReference type="InterPro" id="IPR051781">
    <property type="entry name" value="Metallo-dep_Hydrolase"/>
</dbReference>
<keyword evidence="3" id="KW-1185">Reference proteome</keyword>
<dbReference type="EMBL" id="CP021435">
    <property type="protein sequence ID" value="ATJ84067.1"/>
    <property type="molecule type" value="Genomic_DNA"/>
</dbReference>